<organism evidence="3 4">
    <name type="scientific">Saccharomonospora cyanea NA-134</name>
    <dbReference type="NCBI Taxonomy" id="882082"/>
    <lineage>
        <taxon>Bacteria</taxon>
        <taxon>Bacillati</taxon>
        <taxon>Actinomycetota</taxon>
        <taxon>Actinomycetes</taxon>
        <taxon>Pseudonocardiales</taxon>
        <taxon>Pseudonocardiaceae</taxon>
        <taxon>Saccharomonospora</taxon>
    </lineage>
</organism>
<keyword evidence="2" id="KW-0472">Membrane</keyword>
<dbReference type="STRING" id="882082.SaccyDRAFT_0583"/>
<feature type="compositionally biased region" description="Low complexity" evidence="1">
    <location>
        <begin position="32"/>
        <end position="46"/>
    </location>
</feature>
<protein>
    <submittedName>
        <fullName evidence="3">Uncharacterized protein</fullName>
    </submittedName>
</protein>
<gene>
    <name evidence="3" type="ORF">SaccyDRAFT_0583</name>
</gene>
<dbReference type="AlphaFoldDB" id="H5XH40"/>
<dbReference type="eggNOG" id="ENOG502ZIKU">
    <property type="taxonomic scope" value="Bacteria"/>
</dbReference>
<keyword evidence="2" id="KW-1133">Transmembrane helix</keyword>
<feature type="region of interest" description="Disordered" evidence="1">
    <location>
        <begin position="1"/>
        <end position="54"/>
    </location>
</feature>
<evidence type="ECO:0000313" key="3">
    <source>
        <dbReference type="EMBL" id="EHR59511.1"/>
    </source>
</evidence>
<feature type="transmembrane region" description="Helical" evidence="2">
    <location>
        <begin position="63"/>
        <end position="82"/>
    </location>
</feature>
<proteinExistence type="predicted"/>
<feature type="region of interest" description="Disordered" evidence="1">
    <location>
        <begin position="111"/>
        <end position="200"/>
    </location>
</feature>
<evidence type="ECO:0000256" key="1">
    <source>
        <dbReference type="SAM" id="MobiDB-lite"/>
    </source>
</evidence>
<accession>H5XH40</accession>
<sequence>MHDRRHQGQEPTVVVDDPTHPSLPIEALGMHDASAGDAESGSGSADTAPAEEPESPFARRAKLIALLLAATAVVVSMVVAAMQASDPAEPTGEGQSADRAGITGAAALGGFSLPASSDRTDRDTSADAASPAAAREGDETAMSQTETVADVAPPAGVEALDDLPEPGDEPHGTAATTTEAGVSRTDAEASSSTPVDPVDPRSVVRDFYDLVSSAPETALAKVSPTLVGDEREQLLRVWRSLTSVEVEHVYPETAGSVRVVVTMKPEYGPSLRITQLLGFSDGPHPVINRATLLSIKTM</sequence>
<dbReference type="Proteomes" id="UP000002791">
    <property type="component" value="Chromosome"/>
</dbReference>
<dbReference type="HOGENOM" id="CLU_949592_0_0_11"/>
<name>H5XH40_9PSEU</name>
<keyword evidence="4" id="KW-1185">Reference proteome</keyword>
<reference evidence="3 4" key="1">
    <citation type="submission" date="2011-11" db="EMBL/GenBank/DDBJ databases">
        <title>The Noncontiguous Finished sequence of Saccharomonospora cyanea NA-134.</title>
        <authorList>
            <consortium name="US DOE Joint Genome Institute"/>
            <person name="Lucas S."/>
            <person name="Han J."/>
            <person name="Lapidus A."/>
            <person name="Cheng J.-F."/>
            <person name="Goodwin L."/>
            <person name="Pitluck S."/>
            <person name="Peters L."/>
            <person name="Ovchinnikova G."/>
            <person name="Lu M."/>
            <person name="Detter J.C."/>
            <person name="Han C."/>
            <person name="Tapia R."/>
            <person name="Land M."/>
            <person name="Hauser L."/>
            <person name="Kyrpides N."/>
            <person name="Ivanova N."/>
            <person name="Pagani I."/>
            <person name="Brambilla E.-M."/>
            <person name="Klenk H.-P."/>
            <person name="Woyke T."/>
        </authorList>
    </citation>
    <scope>NUCLEOTIDE SEQUENCE [LARGE SCALE GENOMIC DNA]</scope>
    <source>
        <strain evidence="3 4">NA-134</strain>
    </source>
</reference>
<evidence type="ECO:0000256" key="2">
    <source>
        <dbReference type="SAM" id="Phobius"/>
    </source>
</evidence>
<keyword evidence="2" id="KW-0812">Transmembrane</keyword>
<dbReference type="EMBL" id="CM001440">
    <property type="protein sequence ID" value="EHR59511.1"/>
    <property type="molecule type" value="Genomic_DNA"/>
</dbReference>
<evidence type="ECO:0000313" key="4">
    <source>
        <dbReference type="Proteomes" id="UP000002791"/>
    </source>
</evidence>